<sequence length="583" mass="65012">MKKTVFLKTCLTKAIMLILVLFLSNCQEREDPIQENNHTASEIHKVKVNDYWNQLKLNSNEEQLSIIEELSTAIDINSLKIYDLRTTEKLLIADAKSLQGLDGITKVIFYLNENKIVRSNIVTLKTNETNRNYDNVISAVLNADKIGFNYSGEITFLSLSKTKLLYNKYDQGKIIENATLSPTRKGQRTGKTQASCVEYWYIIRYGGEIISQVLLFTICDCSGGGGGGGEEASKMSNCDNGGTIFLGGSGASSSTSYKPNLPLHPVQNQVYRFTDPDGVSTDYIFNTLTNSWQILQVMLPNIIIANNRDNYGILDYQFPVNNQKVFDPNTRIFYTYEQGSDSWIGIPATNLLIAQDIEKRIDDSQLDPCPKAVLNKLKNATNCDIANVFTKLNANNVYNVNIISGDAGNKPAYTSRSSKNNFTTILNNKAYTSSTQLYKAANILHEITHAFFLTLVEDYYGSDNPAVFNEFPVLFQAYVNIKYPQQTEDKQHLEMANNYVEAIGAALQEFQTGVSLANGVKPDQIYTDLAWGGLREAPIYEKTFPTGTAERLRIDNRLAAEQTGHAIGEGTAQQQTPMGKPCN</sequence>
<evidence type="ECO:0000313" key="3">
    <source>
        <dbReference type="Proteomes" id="UP000214684"/>
    </source>
</evidence>
<keyword evidence="1" id="KW-0732">Signal</keyword>
<gene>
    <name evidence="2" type="ORF">B0A64_20820</name>
</gene>
<dbReference type="Proteomes" id="UP000214684">
    <property type="component" value="Unassembled WGS sequence"/>
</dbReference>
<comment type="caution">
    <text evidence="2">The sequence shown here is derived from an EMBL/GenBank/DDBJ whole genome shotgun (WGS) entry which is preliminary data.</text>
</comment>
<keyword evidence="3" id="KW-1185">Reference proteome</keyword>
<feature type="chain" id="PRO_5012240419" evidence="1">
    <location>
        <begin position="30"/>
        <end position="583"/>
    </location>
</feature>
<name>A0A227NT51_9FLAO</name>
<evidence type="ECO:0000256" key="1">
    <source>
        <dbReference type="SAM" id="SignalP"/>
    </source>
</evidence>
<dbReference type="RefSeq" id="WP_089481414.1">
    <property type="nucleotide sequence ID" value="NZ_MUGS01000057.1"/>
</dbReference>
<dbReference type="AlphaFoldDB" id="A0A227NT51"/>
<feature type="signal peptide" evidence="1">
    <location>
        <begin position="1"/>
        <end position="29"/>
    </location>
</feature>
<dbReference type="OrthoDB" id="1450227at2"/>
<proteinExistence type="predicted"/>
<reference evidence="2 3" key="1">
    <citation type="submission" date="2016-11" db="EMBL/GenBank/DDBJ databases">
        <title>Whole genomes of Flavobacteriaceae.</title>
        <authorList>
            <person name="Stine C."/>
            <person name="Li C."/>
            <person name="Tadesse D."/>
        </authorList>
    </citation>
    <scope>NUCLEOTIDE SEQUENCE [LARGE SCALE GENOMIC DNA]</scope>
    <source>
        <strain evidence="2 3">DSM 24704</strain>
    </source>
</reference>
<organism evidence="2 3">
    <name type="scientific">Flavobacterium araucananum</name>
    <dbReference type="NCBI Taxonomy" id="946678"/>
    <lineage>
        <taxon>Bacteria</taxon>
        <taxon>Pseudomonadati</taxon>
        <taxon>Bacteroidota</taxon>
        <taxon>Flavobacteriia</taxon>
        <taxon>Flavobacteriales</taxon>
        <taxon>Flavobacteriaceae</taxon>
        <taxon>Flavobacterium</taxon>
    </lineage>
</organism>
<protein>
    <submittedName>
        <fullName evidence="2">Uncharacterized protein</fullName>
    </submittedName>
</protein>
<accession>A0A227NT51</accession>
<dbReference type="EMBL" id="MUGS01000057">
    <property type="protein sequence ID" value="OXG00005.1"/>
    <property type="molecule type" value="Genomic_DNA"/>
</dbReference>
<evidence type="ECO:0000313" key="2">
    <source>
        <dbReference type="EMBL" id="OXG00005.1"/>
    </source>
</evidence>